<feature type="region of interest" description="Disordered" evidence="1">
    <location>
        <begin position="1"/>
        <end position="35"/>
    </location>
</feature>
<gene>
    <name evidence="2" type="ORF">FW784_12280</name>
</gene>
<feature type="non-terminal residue" evidence="2">
    <location>
        <position position="1"/>
    </location>
</feature>
<accession>A0A5D8YS56</accession>
<dbReference type="EMBL" id="VTRV01000170">
    <property type="protein sequence ID" value="TZF85421.1"/>
    <property type="molecule type" value="Genomic_DNA"/>
</dbReference>
<dbReference type="Proteomes" id="UP000323164">
    <property type="component" value="Unassembled WGS sequence"/>
</dbReference>
<evidence type="ECO:0000313" key="2">
    <source>
        <dbReference type="EMBL" id="TZF85421.1"/>
    </source>
</evidence>
<keyword evidence="3" id="KW-1185">Reference proteome</keyword>
<evidence type="ECO:0000313" key="3">
    <source>
        <dbReference type="Proteomes" id="UP000323164"/>
    </source>
</evidence>
<feature type="compositionally biased region" description="Basic residues" evidence="1">
    <location>
        <begin position="11"/>
        <end position="22"/>
    </location>
</feature>
<name>A0A5D8YS56_9GAMM</name>
<proteinExistence type="predicted"/>
<organism evidence="2 3">
    <name type="scientific">Cognatilysobacter lacus</name>
    <dbReference type="NCBI Taxonomy" id="1643323"/>
    <lineage>
        <taxon>Bacteria</taxon>
        <taxon>Pseudomonadati</taxon>
        <taxon>Pseudomonadota</taxon>
        <taxon>Gammaproteobacteria</taxon>
        <taxon>Lysobacterales</taxon>
        <taxon>Lysobacteraceae</taxon>
        <taxon>Cognatilysobacter</taxon>
    </lineage>
</organism>
<feature type="compositionally biased region" description="Low complexity" evidence="1">
    <location>
        <begin position="24"/>
        <end position="35"/>
    </location>
</feature>
<dbReference type="AlphaFoldDB" id="A0A5D8YS56"/>
<reference evidence="2 3" key="1">
    <citation type="submission" date="2019-08" db="EMBL/GenBank/DDBJ databases">
        <title>Draft genome sequence of Lysobacter sp. UKS-15.</title>
        <authorList>
            <person name="Im W.-T."/>
        </authorList>
    </citation>
    <scope>NUCLEOTIDE SEQUENCE [LARGE SCALE GENOMIC DNA]</scope>
    <source>
        <strain evidence="2 3">UKS-15</strain>
    </source>
</reference>
<evidence type="ECO:0000256" key="1">
    <source>
        <dbReference type="SAM" id="MobiDB-lite"/>
    </source>
</evidence>
<comment type="caution">
    <text evidence="2">The sequence shown here is derived from an EMBL/GenBank/DDBJ whole genome shotgun (WGS) entry which is preliminary data.</text>
</comment>
<feature type="compositionally biased region" description="Pro residues" evidence="1">
    <location>
        <begin position="1"/>
        <end position="10"/>
    </location>
</feature>
<protein>
    <submittedName>
        <fullName evidence="2">Triacylglycerol lipase</fullName>
    </submittedName>
</protein>
<sequence length="55" mass="6518">DLSPPPPPPMPRHRPTRCRPRRPNPCSRRQCRPTRPTCRCRRARCREPGRPRPPT</sequence>